<reference evidence="4 5" key="1">
    <citation type="journal article" date="2013" name="Genome Announc.">
        <title>Draft Genome Sequence of the Cellulolytic Bacterium Clostridium papyrosolvens C7 (ATCC 700395).</title>
        <authorList>
            <person name="Zepeda V."/>
            <person name="Dassa B."/>
            <person name="Borovok I."/>
            <person name="Lamed R."/>
            <person name="Bayer E.A."/>
            <person name="Cate J.H."/>
        </authorList>
    </citation>
    <scope>NUCLEOTIDE SEQUENCE [LARGE SCALE GENOMIC DNA]</scope>
    <source>
        <strain evidence="4 5">C7</strain>
    </source>
</reference>
<comment type="caution">
    <text evidence="4">The sequence shown here is derived from an EMBL/GenBank/DDBJ whole genome shotgun (WGS) entry which is preliminary data.</text>
</comment>
<evidence type="ECO:0000259" key="3">
    <source>
        <dbReference type="PROSITE" id="PS51272"/>
    </source>
</evidence>
<evidence type="ECO:0000313" key="4">
    <source>
        <dbReference type="EMBL" id="EPR11945.1"/>
    </source>
</evidence>
<dbReference type="OrthoDB" id="5845122at2"/>
<dbReference type="PATRIC" id="fig|1330534.3.peg.1970"/>
<dbReference type="PROSITE" id="PS51272">
    <property type="entry name" value="SLH"/>
    <property type="match status" value="2"/>
</dbReference>
<evidence type="ECO:0000256" key="1">
    <source>
        <dbReference type="ARBA" id="ARBA00022737"/>
    </source>
</evidence>
<dbReference type="Pfam" id="PF00395">
    <property type="entry name" value="SLH"/>
    <property type="match status" value="2"/>
</dbReference>
<proteinExistence type="predicted"/>
<feature type="chain" id="PRO_5038682260" evidence="2">
    <location>
        <begin position="25"/>
        <end position="480"/>
    </location>
</feature>
<organism evidence="4 5">
    <name type="scientific">Ruminiclostridium papyrosolvens C7</name>
    <dbReference type="NCBI Taxonomy" id="1330534"/>
    <lineage>
        <taxon>Bacteria</taxon>
        <taxon>Bacillati</taxon>
        <taxon>Bacillota</taxon>
        <taxon>Clostridia</taxon>
        <taxon>Eubacteriales</taxon>
        <taxon>Oscillospiraceae</taxon>
        <taxon>Ruminiclostridium</taxon>
    </lineage>
</organism>
<dbReference type="AlphaFoldDB" id="U4R1M1"/>
<feature type="domain" description="SLH" evidence="3">
    <location>
        <begin position="56"/>
        <end position="119"/>
    </location>
</feature>
<feature type="signal peptide" evidence="2">
    <location>
        <begin position="1"/>
        <end position="24"/>
    </location>
</feature>
<evidence type="ECO:0000256" key="2">
    <source>
        <dbReference type="SAM" id="SignalP"/>
    </source>
</evidence>
<feature type="domain" description="SLH" evidence="3">
    <location>
        <begin position="196"/>
        <end position="258"/>
    </location>
</feature>
<keyword evidence="1" id="KW-0677">Repeat</keyword>
<dbReference type="STRING" id="1330534.L323_09865"/>
<dbReference type="Proteomes" id="UP000016860">
    <property type="component" value="Unassembled WGS sequence"/>
</dbReference>
<dbReference type="RefSeq" id="WP_020815506.1">
    <property type="nucleotide sequence ID" value="NZ_ATAY01000031.1"/>
</dbReference>
<evidence type="ECO:0000313" key="5">
    <source>
        <dbReference type="Proteomes" id="UP000016860"/>
    </source>
</evidence>
<dbReference type="EMBL" id="ATAY01000031">
    <property type="protein sequence ID" value="EPR11945.1"/>
    <property type="molecule type" value="Genomic_DNA"/>
</dbReference>
<keyword evidence="2" id="KW-0732">Signal</keyword>
<protein>
    <submittedName>
        <fullName evidence="4">S-layer protein</fullName>
    </submittedName>
</protein>
<gene>
    <name evidence="4" type="ORF">L323_09865</name>
</gene>
<accession>U4R1M1</accession>
<sequence length="480" mass="54634">MIKKLLCMITVLAIILSAFLPVTAENADPSDSTTTAMRMKPLVDKYNGLTQASLDTELAKYPDIKSHWGRNFISKISALEIISGFPDRSFRPDEKLLGGQYILMLVRAIGYRPEVPQGVPYYKPFVDIALNEGILSKGEIQDYTKPITRELAASLARRTLGKYETVPKDYFIKGSDPYPSKGNKGFFDNVYAGYQKLKMTDYPTITGKYLQDVIDCYRVGLLTGSNNKFNPKGTLTRAEASVIIIKLLDKKARVESIPSASESFKWTNSNANNGAYDNETAGFYENKEYTLYKGLFPMMEIWETAQTMYKNCNLITGGKIDFTFSEKYKSFAVNYFNGEDHFKKYMNYNFNGLILPMNGIGMASQRTQIPKGKEESLYDNANGWLYEISSYEVDEYNKDLKSYSHELLKVWFQKNYEQAKKIHDQYLSYAINGVEWKSGVYLVDGRQIYVVGGNGDSGNVFTFQVWAKDFITKDKMLKLN</sequence>
<dbReference type="InterPro" id="IPR001119">
    <property type="entry name" value="SLH_dom"/>
</dbReference>
<name>U4R1M1_9FIRM</name>